<evidence type="ECO:0000313" key="3">
    <source>
        <dbReference type="Proteomes" id="UP001164746"/>
    </source>
</evidence>
<gene>
    <name evidence="2" type="ORF">MAR_034464</name>
</gene>
<name>A0ABY7GDD6_MYAAR</name>
<evidence type="ECO:0000313" key="2">
    <source>
        <dbReference type="EMBL" id="WAR31922.1"/>
    </source>
</evidence>
<dbReference type="Proteomes" id="UP001164746">
    <property type="component" value="Chromosome 17"/>
</dbReference>
<accession>A0ABY7GDD6</accession>
<keyword evidence="1" id="KW-0472">Membrane</keyword>
<proteinExistence type="predicted"/>
<evidence type="ECO:0000256" key="1">
    <source>
        <dbReference type="SAM" id="Phobius"/>
    </source>
</evidence>
<keyword evidence="1" id="KW-0812">Transmembrane</keyword>
<sequence length="489" mass="55764">MFINECKLLRARLKPKCLGGSFLNKHTYTKWISFVSIYFKWLTRLCKSLKLRCLQILVYGGTRYYYFLSHSRVYEINHNGHTRAFVWNNNRTGPSGIVDCFSSIHYGGKYQWGTCLTKAYAEQRSKGKYTCRDPSATFCYYQCMVEQHDLDEGPVYDDCLCRPDDTPQSTEAPLPAWCHSPDGTECSWYRTCLEKRFPCTRSGTSYALDYGEKFCNLYTENYNGFDEIGQRWIDAVRKCLQVALVILLRPYNHPSCDEIKEAAFRSHSGCYVSPYPGAPSFCDIGWSNYWKIIWTIKSAFASNFWDTVGQGLKTGFDCISNNITEKIHMFKISVERKAVNTVENLERSLMEYIPDDVSMYIFDDSTRRKRSTDTSNSTIISVLLFDRKKYDLNYKSVSNTSIDGVITKVMDNIETGKYQLNIGVPIEEISFCPDIECQNPTRAVVPGQEKESTGMAIGATIGITVGVIVGVIVGVALLGAFGFFFIRKK</sequence>
<organism evidence="2 3">
    <name type="scientific">Mya arenaria</name>
    <name type="common">Soft-shell clam</name>
    <dbReference type="NCBI Taxonomy" id="6604"/>
    <lineage>
        <taxon>Eukaryota</taxon>
        <taxon>Metazoa</taxon>
        <taxon>Spiralia</taxon>
        <taxon>Lophotrochozoa</taxon>
        <taxon>Mollusca</taxon>
        <taxon>Bivalvia</taxon>
        <taxon>Autobranchia</taxon>
        <taxon>Heteroconchia</taxon>
        <taxon>Euheterodonta</taxon>
        <taxon>Imparidentia</taxon>
        <taxon>Neoheterodontei</taxon>
        <taxon>Myida</taxon>
        <taxon>Myoidea</taxon>
        <taxon>Myidae</taxon>
        <taxon>Mya</taxon>
    </lineage>
</organism>
<protein>
    <submittedName>
        <fullName evidence="2">Uncharacterized protein</fullName>
    </submittedName>
</protein>
<dbReference type="EMBL" id="CP111028">
    <property type="protein sequence ID" value="WAR31922.1"/>
    <property type="molecule type" value="Genomic_DNA"/>
</dbReference>
<reference evidence="2" key="1">
    <citation type="submission" date="2022-11" db="EMBL/GenBank/DDBJ databases">
        <title>Centuries of genome instability and evolution in soft-shell clam transmissible cancer (bioRxiv).</title>
        <authorList>
            <person name="Hart S.F.M."/>
            <person name="Yonemitsu M.A."/>
            <person name="Giersch R.M."/>
            <person name="Beal B.F."/>
            <person name="Arriagada G."/>
            <person name="Davis B.W."/>
            <person name="Ostrander E.A."/>
            <person name="Goff S.P."/>
            <person name="Metzger M.J."/>
        </authorList>
    </citation>
    <scope>NUCLEOTIDE SEQUENCE</scope>
    <source>
        <strain evidence="2">MELC-2E11</strain>
        <tissue evidence="2">Siphon/mantle</tissue>
    </source>
</reference>
<keyword evidence="1" id="KW-1133">Transmembrane helix</keyword>
<feature type="transmembrane region" description="Helical" evidence="1">
    <location>
        <begin position="455"/>
        <end position="486"/>
    </location>
</feature>
<keyword evidence="3" id="KW-1185">Reference proteome</keyword>